<gene>
    <name evidence="1" type="ORF">DPMN_086968</name>
</gene>
<proteinExistence type="predicted"/>
<dbReference type="Proteomes" id="UP000828390">
    <property type="component" value="Unassembled WGS sequence"/>
</dbReference>
<name>A0A9D4KSV0_DREPO</name>
<reference evidence="1" key="1">
    <citation type="journal article" date="2019" name="bioRxiv">
        <title>The Genome of the Zebra Mussel, Dreissena polymorpha: A Resource for Invasive Species Research.</title>
        <authorList>
            <person name="McCartney M.A."/>
            <person name="Auch B."/>
            <person name="Kono T."/>
            <person name="Mallez S."/>
            <person name="Zhang Y."/>
            <person name="Obille A."/>
            <person name="Becker A."/>
            <person name="Abrahante J.E."/>
            <person name="Garbe J."/>
            <person name="Badalamenti J.P."/>
            <person name="Herman A."/>
            <person name="Mangelson H."/>
            <person name="Liachko I."/>
            <person name="Sullivan S."/>
            <person name="Sone E.D."/>
            <person name="Koren S."/>
            <person name="Silverstein K.A.T."/>
            <person name="Beckman K.B."/>
            <person name="Gohl D.M."/>
        </authorList>
    </citation>
    <scope>NUCLEOTIDE SEQUENCE</scope>
    <source>
        <strain evidence="1">Duluth1</strain>
        <tissue evidence="1">Whole animal</tissue>
    </source>
</reference>
<evidence type="ECO:0000313" key="2">
    <source>
        <dbReference type="Proteomes" id="UP000828390"/>
    </source>
</evidence>
<evidence type="ECO:0008006" key="3">
    <source>
        <dbReference type="Google" id="ProtNLM"/>
    </source>
</evidence>
<protein>
    <recommendedName>
        <fullName evidence="3">Reverse transcriptase domain-containing protein</fullName>
    </recommendedName>
</protein>
<reference evidence="1" key="2">
    <citation type="submission" date="2020-11" db="EMBL/GenBank/DDBJ databases">
        <authorList>
            <person name="McCartney M.A."/>
            <person name="Auch B."/>
            <person name="Kono T."/>
            <person name="Mallez S."/>
            <person name="Becker A."/>
            <person name="Gohl D.M."/>
            <person name="Silverstein K.A.T."/>
            <person name="Koren S."/>
            <person name="Bechman K.B."/>
            <person name="Herman A."/>
            <person name="Abrahante J.E."/>
            <person name="Garbe J."/>
        </authorList>
    </citation>
    <scope>NUCLEOTIDE SEQUENCE</scope>
    <source>
        <strain evidence="1">Duluth1</strain>
        <tissue evidence="1">Whole animal</tissue>
    </source>
</reference>
<dbReference type="EMBL" id="JAIWYP010000003">
    <property type="protein sequence ID" value="KAH3844707.1"/>
    <property type="molecule type" value="Genomic_DNA"/>
</dbReference>
<keyword evidence="2" id="KW-1185">Reference proteome</keyword>
<accession>A0A9D4KSV0</accession>
<comment type="caution">
    <text evidence="1">The sequence shown here is derived from an EMBL/GenBank/DDBJ whole genome shotgun (WGS) entry which is preliminary data.</text>
</comment>
<dbReference type="AlphaFoldDB" id="A0A9D4KSV0"/>
<evidence type="ECO:0000313" key="1">
    <source>
        <dbReference type="EMBL" id="KAH3844707.1"/>
    </source>
</evidence>
<organism evidence="1 2">
    <name type="scientific">Dreissena polymorpha</name>
    <name type="common">Zebra mussel</name>
    <name type="synonym">Mytilus polymorpha</name>
    <dbReference type="NCBI Taxonomy" id="45954"/>
    <lineage>
        <taxon>Eukaryota</taxon>
        <taxon>Metazoa</taxon>
        <taxon>Spiralia</taxon>
        <taxon>Lophotrochozoa</taxon>
        <taxon>Mollusca</taxon>
        <taxon>Bivalvia</taxon>
        <taxon>Autobranchia</taxon>
        <taxon>Heteroconchia</taxon>
        <taxon>Euheterodonta</taxon>
        <taxon>Imparidentia</taxon>
        <taxon>Neoheterodontei</taxon>
        <taxon>Myida</taxon>
        <taxon>Dreissenoidea</taxon>
        <taxon>Dreissenidae</taxon>
        <taxon>Dreissena</taxon>
    </lineage>
</organism>
<sequence length="55" mass="6023">MCVLFEGEKSRNVAVGSGVPQGTVLGPLLFLCHINDLPERVKSKHPAVRRRLPTV</sequence>